<dbReference type="InterPro" id="IPR020719">
    <property type="entry name" value="RNA3'_term_phos_cycl-like_CS"/>
</dbReference>
<protein>
    <recommendedName>
        <fullName evidence="5">RNA 3'-terminal phosphate cyclase</fullName>
        <ecNumber evidence="5">6.5.1.4</ecNumber>
    </recommendedName>
</protein>
<dbReference type="Gene3D" id="3.65.10.20">
    <property type="entry name" value="RNA 3'-terminal phosphate cyclase domain"/>
    <property type="match status" value="1"/>
</dbReference>
<evidence type="ECO:0000259" key="6">
    <source>
        <dbReference type="Pfam" id="PF01137"/>
    </source>
</evidence>
<comment type="catalytic activity">
    <reaction evidence="4">
        <text>a 3'-end 3'-phospho-ribonucleotide-RNA + ATP = a 3'-end 2',3'-cyclophospho-ribonucleotide-RNA + AMP + diphosphate</text>
        <dbReference type="Rhea" id="RHEA:23976"/>
        <dbReference type="Rhea" id="RHEA-COMP:10463"/>
        <dbReference type="Rhea" id="RHEA-COMP:10464"/>
        <dbReference type="ChEBI" id="CHEBI:30616"/>
        <dbReference type="ChEBI" id="CHEBI:33019"/>
        <dbReference type="ChEBI" id="CHEBI:83062"/>
        <dbReference type="ChEBI" id="CHEBI:83064"/>
        <dbReference type="ChEBI" id="CHEBI:456215"/>
        <dbReference type="EC" id="6.5.1.4"/>
    </reaction>
</comment>
<dbReference type="SUPFAM" id="SSF52913">
    <property type="entry name" value="RNA 3'-terminal phosphate cyclase, RPTC, insert domain"/>
    <property type="match status" value="1"/>
</dbReference>
<dbReference type="Pfam" id="PF05189">
    <property type="entry name" value="RTC_insert"/>
    <property type="match status" value="1"/>
</dbReference>
<dbReference type="KEGG" id="osu:NT6N_05460"/>
<feature type="domain" description="RNA 3'-terminal phosphate cyclase insert" evidence="7">
    <location>
        <begin position="178"/>
        <end position="271"/>
    </location>
</feature>
<dbReference type="InterPro" id="IPR013791">
    <property type="entry name" value="RNA3'-term_phos_cycl_insert"/>
</dbReference>
<dbReference type="GO" id="GO:0000166">
    <property type="term" value="F:nucleotide binding"/>
    <property type="evidence" value="ECO:0007669"/>
    <property type="project" value="UniProtKB-KW"/>
</dbReference>
<dbReference type="NCBIfam" id="TIGR03399">
    <property type="entry name" value="RNA_3prim_cycl"/>
    <property type="match status" value="1"/>
</dbReference>
<keyword evidence="3" id="KW-0547">Nucleotide-binding</keyword>
<dbReference type="SUPFAM" id="SSF55205">
    <property type="entry name" value="EPT/RTPC-like"/>
    <property type="match status" value="2"/>
</dbReference>
<dbReference type="InterPro" id="IPR037136">
    <property type="entry name" value="RNA3'_phos_cyclase_dom_sf"/>
</dbReference>
<reference evidence="8" key="1">
    <citation type="submission" date="2024-07" db="EMBL/GenBank/DDBJ databases">
        <title>Complete genome sequence of Verrucomicrobiaceae bacterium NT6N.</title>
        <authorList>
            <person name="Huang C."/>
            <person name="Takami H."/>
            <person name="Hamasaki K."/>
        </authorList>
    </citation>
    <scope>NUCLEOTIDE SEQUENCE</scope>
    <source>
        <strain evidence="8">NT6N</strain>
    </source>
</reference>
<keyword evidence="2" id="KW-0436">Ligase</keyword>
<dbReference type="EMBL" id="AP026866">
    <property type="protein sequence ID" value="BDS05506.1"/>
    <property type="molecule type" value="Genomic_DNA"/>
</dbReference>
<evidence type="ECO:0000313" key="8">
    <source>
        <dbReference type="EMBL" id="BDS05506.1"/>
    </source>
</evidence>
<feature type="domain" description="RNA 3'-terminal phosphate cyclase" evidence="6">
    <location>
        <begin position="8"/>
        <end position="323"/>
    </location>
</feature>
<sequence>MITLNGQNGGGQILRTALSLSMVTGEAFKISNIRGLRKKPGLMRQHLTCVQAAAEISNGATDGAEIGSTELIFKPDAVQAGDYHFKIGTAGSTTLLAQTLIPALLHADSTSNIVLEGGTHNPLAPSACFMNEVFLPQLKSMGADVNLTLKRHGFAPAGGGMIECQIKPVKKWKPVHLTERGEELSRQVTCHLAHVSDQVAERELSAVCKSLDWDDDCTKTVDATDSSGPGNCLSVSTKFAKVTEMVTSHGSYGKSSERVARTAVKSFRNYLNSGAVVGHHLADQLLLPMALGGGGSMITTAPTNHMLTNIKVIQAFLDVAISIEQEGDHLHHITVSG</sequence>
<dbReference type="InterPro" id="IPR023797">
    <property type="entry name" value="RNA3'_phos_cyclase_dom"/>
</dbReference>
<dbReference type="Gene3D" id="3.30.360.20">
    <property type="entry name" value="RNA 3'-terminal phosphate cyclase, insert domain"/>
    <property type="match status" value="1"/>
</dbReference>
<dbReference type="InterPro" id="IPR017770">
    <property type="entry name" value="RNA3'_term_phos_cyc_type_1"/>
</dbReference>
<proteinExistence type="inferred from homology"/>
<dbReference type="GO" id="GO:0003963">
    <property type="term" value="F:RNA-3'-phosphate cyclase activity"/>
    <property type="evidence" value="ECO:0007669"/>
    <property type="project" value="UniProtKB-UniRule"/>
</dbReference>
<name>A0AAT9FHP4_9BACT</name>
<gene>
    <name evidence="8" type="primary">rtcA</name>
    <name evidence="8" type="ORF">NT6N_05460</name>
</gene>
<evidence type="ECO:0000256" key="3">
    <source>
        <dbReference type="ARBA" id="ARBA00022741"/>
    </source>
</evidence>
<dbReference type="AlphaFoldDB" id="A0AAT9FHP4"/>
<evidence type="ECO:0000256" key="1">
    <source>
        <dbReference type="ARBA" id="ARBA00009206"/>
    </source>
</evidence>
<comment type="similarity">
    <text evidence="1">Belongs to the RNA 3'-terminal cyclase family. Type 1 subfamily.</text>
</comment>
<organism evidence="8">
    <name type="scientific">Oceaniferula spumae</name>
    <dbReference type="NCBI Taxonomy" id="2979115"/>
    <lineage>
        <taxon>Bacteria</taxon>
        <taxon>Pseudomonadati</taxon>
        <taxon>Verrucomicrobiota</taxon>
        <taxon>Verrucomicrobiia</taxon>
        <taxon>Verrucomicrobiales</taxon>
        <taxon>Verrucomicrobiaceae</taxon>
        <taxon>Oceaniferula</taxon>
    </lineage>
</organism>
<evidence type="ECO:0000256" key="5">
    <source>
        <dbReference type="NCBIfam" id="TIGR03399"/>
    </source>
</evidence>
<accession>A0AAT9FHP4</accession>
<dbReference type="PIRSF" id="PIRSF005378">
    <property type="entry name" value="RNA3'_term_phos_cycl_euk"/>
    <property type="match status" value="1"/>
</dbReference>
<dbReference type="InterPro" id="IPR000228">
    <property type="entry name" value="RNA3'_term_phos_cyc"/>
</dbReference>
<dbReference type="PANTHER" id="PTHR11096:SF0">
    <property type="entry name" value="RNA 3'-TERMINAL PHOSPHATE CYCLASE"/>
    <property type="match status" value="1"/>
</dbReference>
<dbReference type="PROSITE" id="PS01287">
    <property type="entry name" value="RTC"/>
    <property type="match status" value="1"/>
</dbReference>
<dbReference type="Pfam" id="PF01137">
    <property type="entry name" value="RTC"/>
    <property type="match status" value="1"/>
</dbReference>
<dbReference type="InterPro" id="IPR013792">
    <property type="entry name" value="RNA3'P_cycl/enolpyr_Trfase_a/b"/>
</dbReference>
<dbReference type="EC" id="6.5.1.4" evidence="5"/>
<dbReference type="PANTHER" id="PTHR11096">
    <property type="entry name" value="RNA 3' TERMINAL PHOSPHATE CYCLASE"/>
    <property type="match status" value="1"/>
</dbReference>
<dbReference type="InterPro" id="IPR036553">
    <property type="entry name" value="RPTC_insert"/>
</dbReference>
<evidence type="ECO:0000256" key="2">
    <source>
        <dbReference type="ARBA" id="ARBA00022598"/>
    </source>
</evidence>
<dbReference type="NCBIfam" id="NF003246">
    <property type="entry name" value="PRK04204.1-2"/>
    <property type="match status" value="1"/>
</dbReference>
<evidence type="ECO:0000256" key="4">
    <source>
        <dbReference type="ARBA" id="ARBA00024481"/>
    </source>
</evidence>
<evidence type="ECO:0000259" key="7">
    <source>
        <dbReference type="Pfam" id="PF05189"/>
    </source>
</evidence>
<dbReference type="GO" id="GO:0006396">
    <property type="term" value="P:RNA processing"/>
    <property type="evidence" value="ECO:0007669"/>
    <property type="project" value="UniProtKB-UniRule"/>
</dbReference>